<dbReference type="GO" id="GO:0071973">
    <property type="term" value="P:bacterial-type flagellum-dependent cell motility"/>
    <property type="evidence" value="ECO:0007669"/>
    <property type="project" value="TreeGrafter"/>
</dbReference>
<protein>
    <recommendedName>
        <fullName evidence="6">Filament cap protein</fullName>
    </recommendedName>
    <alternativeName>
        <fullName evidence="5">Flagellar cap protein</fullName>
    </alternativeName>
</protein>
<dbReference type="RefSeq" id="WP_198829142.1">
    <property type="nucleotide sequence ID" value="NZ_CP066308.1"/>
</dbReference>
<evidence type="ECO:0000259" key="7">
    <source>
        <dbReference type="Pfam" id="PF02465"/>
    </source>
</evidence>
<evidence type="ECO:0000256" key="5">
    <source>
        <dbReference type="ARBA" id="ARBA00033074"/>
    </source>
</evidence>
<evidence type="ECO:0000256" key="1">
    <source>
        <dbReference type="ARBA" id="ARBA00004365"/>
    </source>
</evidence>
<evidence type="ECO:0000256" key="6">
    <source>
        <dbReference type="ARBA" id="ARBA00033192"/>
    </source>
</evidence>
<dbReference type="InterPro" id="IPR003481">
    <property type="entry name" value="FliD_N"/>
</dbReference>
<proteinExistence type="inferred from homology"/>
<comment type="subcellular location">
    <subcellularLocation>
        <location evidence="1">Bacterial flagellum</location>
    </subcellularLocation>
</comment>
<evidence type="ECO:0000313" key="9">
    <source>
        <dbReference type="Proteomes" id="UP000595847"/>
    </source>
</evidence>
<gene>
    <name evidence="8" type="ORF">JD108_06975</name>
</gene>
<dbReference type="Proteomes" id="UP000595847">
    <property type="component" value="Chromosome"/>
</dbReference>
<dbReference type="AlphaFoldDB" id="A0A7T5EN60"/>
<dbReference type="EMBL" id="CP066308">
    <property type="protein sequence ID" value="QQE75621.1"/>
    <property type="molecule type" value="Genomic_DNA"/>
</dbReference>
<evidence type="ECO:0000256" key="4">
    <source>
        <dbReference type="ARBA" id="ARBA00023143"/>
    </source>
</evidence>
<organism evidence="8 9">
    <name type="scientific">Brevibacillus composti</name>
    <dbReference type="NCBI Taxonomy" id="2796470"/>
    <lineage>
        <taxon>Bacteria</taxon>
        <taxon>Bacillati</taxon>
        <taxon>Bacillota</taxon>
        <taxon>Bacilli</taxon>
        <taxon>Bacillales</taxon>
        <taxon>Paenibacillaceae</taxon>
        <taxon>Brevibacillus</taxon>
    </lineage>
</organism>
<evidence type="ECO:0000256" key="3">
    <source>
        <dbReference type="ARBA" id="ARBA00011255"/>
    </source>
</evidence>
<evidence type="ECO:0000256" key="2">
    <source>
        <dbReference type="ARBA" id="ARBA00009764"/>
    </source>
</evidence>
<dbReference type="PANTHER" id="PTHR30288:SF0">
    <property type="entry name" value="FLAGELLAR HOOK-ASSOCIATED PROTEIN 2"/>
    <property type="match status" value="1"/>
</dbReference>
<feature type="domain" description="Flagellar hook-associated protein 2 N-terminal" evidence="7">
    <location>
        <begin position="45"/>
        <end position="122"/>
    </location>
</feature>
<keyword evidence="4" id="KW-0975">Bacterial flagellum</keyword>
<accession>A0A7T5EN60</accession>
<dbReference type="InterPro" id="IPR040026">
    <property type="entry name" value="FliD"/>
</dbReference>
<dbReference type="GO" id="GO:0009421">
    <property type="term" value="C:bacterial-type flagellum filament cap"/>
    <property type="evidence" value="ECO:0007669"/>
    <property type="project" value="InterPro"/>
</dbReference>
<reference evidence="8 9" key="1">
    <citation type="submission" date="2020-12" db="EMBL/GenBank/DDBJ databases">
        <title>strain FJAT-54423T represents a novel species of the genus Brevibacillus.</title>
        <authorList>
            <person name="Tang R."/>
        </authorList>
    </citation>
    <scope>NUCLEOTIDE SEQUENCE [LARGE SCALE GENOMIC DNA]</scope>
    <source>
        <strain evidence="8 9">FJAT-54423</strain>
    </source>
</reference>
<name>A0A7T5EN60_9BACL</name>
<comment type="similarity">
    <text evidence="2">Belongs to the FliD family.</text>
</comment>
<dbReference type="PANTHER" id="PTHR30288">
    <property type="entry name" value="FLAGELLAR CAP/ASSEMBLY PROTEIN FLID"/>
    <property type="match status" value="1"/>
</dbReference>
<evidence type="ECO:0000313" key="8">
    <source>
        <dbReference type="EMBL" id="QQE75621.1"/>
    </source>
</evidence>
<comment type="subunit">
    <text evidence="3">Homopentamer.</text>
</comment>
<dbReference type="KEGG" id="bcop:JD108_06975"/>
<dbReference type="Pfam" id="PF02465">
    <property type="entry name" value="FliD_N"/>
    <property type="match status" value="1"/>
</dbReference>
<dbReference type="GO" id="GO:0009424">
    <property type="term" value="C:bacterial-type flagellum hook"/>
    <property type="evidence" value="ECO:0007669"/>
    <property type="project" value="InterPro"/>
</dbReference>
<sequence length="414" mass="45580">MGVRLAAVHQIPYSQRVGPYHFQMIQAKLSGPVQPITGYNLQPFYTRHQQWMTDLADSLSHLYRYTAELNQAAGKFDASRPQSVLYARLALSSRPDTLQAKAGAKAKPGRHQVEVARLASPQVTIGMSAENSGPSPVSAGLHSFTLTAQGQEKLLTVLVSSADTHEQALRRIAGAIQQSDSGVTSVIEYQGAASRLVLRSLRSGSDQGFALADRDGSLVRALGLDRIARVAEDAAFAVDGMWSSSPGNQVELMEQVTATLLQPGKVVLQIEPDLDGIVAAARDWVDRFNRLHRFLEGRPQMLMGYLSETLQDISLEARAKLGDFGLRATADRSLELDEEWLRHALERDYPHFVEKASDLSRLIIEMTGAWRSTPPSQLTGLTEEKPYGSPSPSFLPRQFFKQAVYTGLLVNQLW</sequence>